<sequence>MSQPSFARNEPQAASYLQRGMAGQEHLMNLNPHVYGNIDPHLTHPMHPAQPVPQAPPNPYVPDALNHEFSGDEGEQMHQSLQNQTPSLTASSTRSSSTAPSSEAGDIEQYTTTLGKRKRSKRKNDSLESKSRILGRFWNIFVFVQAALEEGNKYYGDPQISRNDLSTMQKFWLDYYGYLVEFLGEDFFEEEIDARGIAAFAEVITNGRNKSKTDDVYAIVENLGKLYPFKTELPDKILRGYNHDECARLLAPRKYDLNDQKVREDLRNFIRVPKYNDWPMFMYENYTCDSSNFKIGWCKSDLLIRVGIYIAIGPNKAKIGSNGRGGRKGNAAKHNICCVNAQFIAYCCVMLHYALSSQPHFYTSDPETGSQRDRFPYQKFYYAIIKMFSDFKSELEPVLPFWNERLFPNAASKVLINDNTPASPIHDEEPSDADLMQQQMLQERDERAQRPH</sequence>
<keyword evidence="3" id="KW-1185">Reference proteome</keyword>
<reference evidence="2 3" key="1">
    <citation type="submission" date="2015-04" db="EMBL/GenBank/DDBJ databases">
        <title>Complete genome sequence of Schizopora paradoxa KUC8140, a cosmopolitan wood degrader in East Asia.</title>
        <authorList>
            <consortium name="DOE Joint Genome Institute"/>
            <person name="Min B."/>
            <person name="Park H."/>
            <person name="Jang Y."/>
            <person name="Kim J.-J."/>
            <person name="Kim K.H."/>
            <person name="Pangilinan J."/>
            <person name="Lipzen A."/>
            <person name="Riley R."/>
            <person name="Grigoriev I.V."/>
            <person name="Spatafora J.W."/>
            <person name="Choi I.-G."/>
        </authorList>
    </citation>
    <scope>NUCLEOTIDE SEQUENCE [LARGE SCALE GENOMIC DNA]</scope>
    <source>
        <strain evidence="2 3">KUC8140</strain>
    </source>
</reference>
<dbReference type="EMBL" id="KQ086415">
    <property type="protein sequence ID" value="KLO04862.1"/>
    <property type="molecule type" value="Genomic_DNA"/>
</dbReference>
<name>A0A0H2R0S1_9AGAM</name>
<evidence type="ECO:0000313" key="2">
    <source>
        <dbReference type="EMBL" id="KLO04862.1"/>
    </source>
</evidence>
<dbReference type="InParanoid" id="A0A0H2R0S1"/>
<feature type="compositionally biased region" description="Basic and acidic residues" evidence="1">
    <location>
        <begin position="442"/>
        <end position="452"/>
    </location>
</feature>
<protein>
    <submittedName>
        <fullName evidence="2">Uncharacterized protein</fullName>
    </submittedName>
</protein>
<dbReference type="Proteomes" id="UP000053477">
    <property type="component" value="Unassembled WGS sequence"/>
</dbReference>
<feature type="compositionally biased region" description="Pro residues" evidence="1">
    <location>
        <begin position="48"/>
        <end position="60"/>
    </location>
</feature>
<organism evidence="2 3">
    <name type="scientific">Schizopora paradoxa</name>
    <dbReference type="NCBI Taxonomy" id="27342"/>
    <lineage>
        <taxon>Eukaryota</taxon>
        <taxon>Fungi</taxon>
        <taxon>Dikarya</taxon>
        <taxon>Basidiomycota</taxon>
        <taxon>Agaricomycotina</taxon>
        <taxon>Agaricomycetes</taxon>
        <taxon>Hymenochaetales</taxon>
        <taxon>Schizoporaceae</taxon>
        <taxon>Schizopora</taxon>
    </lineage>
</organism>
<gene>
    <name evidence="2" type="ORF">SCHPADRAFT_947381</name>
</gene>
<dbReference type="STRING" id="27342.A0A0H2R0S1"/>
<evidence type="ECO:0000256" key="1">
    <source>
        <dbReference type="SAM" id="MobiDB-lite"/>
    </source>
</evidence>
<feature type="region of interest" description="Disordered" evidence="1">
    <location>
        <begin position="418"/>
        <end position="452"/>
    </location>
</feature>
<feature type="region of interest" description="Disordered" evidence="1">
    <location>
        <begin position="39"/>
        <end position="126"/>
    </location>
</feature>
<accession>A0A0H2R0S1</accession>
<dbReference type="Pfam" id="PF20414">
    <property type="entry name" value="DUF6698"/>
    <property type="match status" value="1"/>
</dbReference>
<proteinExistence type="predicted"/>
<feature type="compositionally biased region" description="Low complexity" evidence="1">
    <location>
        <begin position="85"/>
        <end position="102"/>
    </location>
</feature>
<evidence type="ECO:0000313" key="3">
    <source>
        <dbReference type="Proteomes" id="UP000053477"/>
    </source>
</evidence>
<dbReference type="InterPro" id="IPR046521">
    <property type="entry name" value="DUF6698"/>
</dbReference>
<dbReference type="OrthoDB" id="3220614at2759"/>
<dbReference type="AlphaFoldDB" id="A0A0H2R0S1"/>